<evidence type="ECO:0000313" key="4">
    <source>
        <dbReference type="EMBL" id="KHD09497.1"/>
    </source>
</evidence>
<evidence type="ECO:0000256" key="3">
    <source>
        <dbReference type="ARBA" id="ARBA00022691"/>
    </source>
</evidence>
<keyword evidence="2" id="KW-0808">Transferase</keyword>
<evidence type="ECO:0000256" key="2">
    <source>
        <dbReference type="ARBA" id="ARBA00022679"/>
    </source>
</evidence>
<dbReference type="PANTHER" id="PTHR45875">
    <property type="entry name" value="METHYLTRANSFERASE N6AMT1"/>
    <property type="match status" value="1"/>
</dbReference>
<gene>
    <name evidence="4" type="ORF">PN36_21390</name>
</gene>
<protein>
    <recommendedName>
        <fullName evidence="6">Methyltransferase small domain-containing protein</fullName>
    </recommendedName>
</protein>
<keyword evidence="3" id="KW-0949">S-adenosyl-L-methionine</keyword>
<dbReference type="Proteomes" id="UP000030428">
    <property type="component" value="Unassembled WGS sequence"/>
</dbReference>
<reference evidence="4 5" key="1">
    <citation type="journal article" date="2016" name="Front. Microbiol.">
        <title>Single-Cell (Meta-)Genomics of a Dimorphic Candidatus Thiomargarita nelsonii Reveals Genomic Plasticity.</title>
        <authorList>
            <person name="Flood B.E."/>
            <person name="Fliss P."/>
            <person name="Jones D.S."/>
            <person name="Dick G.J."/>
            <person name="Jain S."/>
            <person name="Kaster A.K."/>
            <person name="Winkel M."/>
            <person name="Mussmann M."/>
            <person name="Bailey J."/>
        </authorList>
    </citation>
    <scope>NUCLEOTIDE SEQUENCE [LARGE SCALE GENOMIC DNA]</scope>
    <source>
        <strain evidence="4">Hydrate Ridge</strain>
    </source>
</reference>
<dbReference type="AlphaFoldDB" id="A0A0A6PDD7"/>
<evidence type="ECO:0008006" key="6">
    <source>
        <dbReference type="Google" id="ProtNLM"/>
    </source>
</evidence>
<sequence length="289" mass="32335">MPITYDPEKYADYQSIESGTILNVELNHINTNLRLETHQAVWSPTPFAIKMGEFIVSDGCHEKVVMDFASGSGFLSVIAGKGGATKVIATDLNPNAIMMTKRNWALNNLNHEQLYAIESDCFDAIKGHPEIEGQVDMIYSNPPTAPDLEGEIKRLSAGDWNINGQGGRIVNDALITQGRHFLKSDGEILFISTSKQGSKLTCDLLNQYWGKGVKADGDDPLDYAIDWETRGNANWAVVKRIDLLLSDYYLPFLAHIRQFSKEQGQPEPVIEKDGHLYQKIYFIRAKKVD</sequence>
<dbReference type="Gene3D" id="3.40.50.150">
    <property type="entry name" value="Vaccinia Virus protein VP39"/>
    <property type="match status" value="1"/>
</dbReference>
<dbReference type="SUPFAM" id="SSF53335">
    <property type="entry name" value="S-adenosyl-L-methionine-dependent methyltransferases"/>
    <property type="match status" value="1"/>
</dbReference>
<evidence type="ECO:0000313" key="5">
    <source>
        <dbReference type="Proteomes" id="UP000030428"/>
    </source>
</evidence>
<dbReference type="Pfam" id="PF06325">
    <property type="entry name" value="PrmA"/>
    <property type="match status" value="1"/>
</dbReference>
<organism evidence="4 5">
    <name type="scientific">Candidatus Thiomargarita nelsonii</name>
    <dbReference type="NCBI Taxonomy" id="1003181"/>
    <lineage>
        <taxon>Bacteria</taxon>
        <taxon>Pseudomonadati</taxon>
        <taxon>Pseudomonadota</taxon>
        <taxon>Gammaproteobacteria</taxon>
        <taxon>Thiotrichales</taxon>
        <taxon>Thiotrichaceae</taxon>
        <taxon>Thiomargarita</taxon>
    </lineage>
</organism>
<dbReference type="EMBL" id="JSZA02000096">
    <property type="protein sequence ID" value="KHD09497.1"/>
    <property type="molecule type" value="Genomic_DNA"/>
</dbReference>
<dbReference type="InterPro" id="IPR029063">
    <property type="entry name" value="SAM-dependent_MTases_sf"/>
</dbReference>
<dbReference type="CDD" id="cd02440">
    <property type="entry name" value="AdoMet_MTases"/>
    <property type="match status" value="1"/>
</dbReference>
<accession>A0A0A6PDD7</accession>
<dbReference type="GO" id="GO:0032259">
    <property type="term" value="P:methylation"/>
    <property type="evidence" value="ECO:0007669"/>
    <property type="project" value="UniProtKB-KW"/>
</dbReference>
<dbReference type="GO" id="GO:0008276">
    <property type="term" value="F:protein methyltransferase activity"/>
    <property type="evidence" value="ECO:0007669"/>
    <property type="project" value="TreeGrafter"/>
</dbReference>
<dbReference type="GO" id="GO:0008757">
    <property type="term" value="F:S-adenosylmethionine-dependent methyltransferase activity"/>
    <property type="evidence" value="ECO:0007669"/>
    <property type="project" value="TreeGrafter"/>
</dbReference>
<dbReference type="GO" id="GO:0035657">
    <property type="term" value="C:eRF1 methyltransferase complex"/>
    <property type="evidence" value="ECO:0007669"/>
    <property type="project" value="TreeGrafter"/>
</dbReference>
<comment type="caution">
    <text evidence="4">The sequence shown here is derived from an EMBL/GenBank/DDBJ whole genome shotgun (WGS) entry which is preliminary data.</text>
</comment>
<proteinExistence type="predicted"/>
<name>A0A0A6PDD7_9GAMM</name>
<evidence type="ECO:0000256" key="1">
    <source>
        <dbReference type="ARBA" id="ARBA00022603"/>
    </source>
</evidence>
<keyword evidence="5" id="KW-1185">Reference proteome</keyword>
<keyword evidence="1" id="KW-0489">Methyltransferase</keyword>
<dbReference type="InterPro" id="IPR052190">
    <property type="entry name" value="Euk-Arch_PrmC-MTase"/>
</dbReference>
<dbReference type="PANTHER" id="PTHR45875:SF1">
    <property type="entry name" value="METHYLTRANSFERASE N6AMT1"/>
    <property type="match status" value="1"/>
</dbReference>